<organism evidence="2 3">
    <name type="scientific">Vanilla planifolia</name>
    <name type="common">Vanilla</name>
    <dbReference type="NCBI Taxonomy" id="51239"/>
    <lineage>
        <taxon>Eukaryota</taxon>
        <taxon>Viridiplantae</taxon>
        <taxon>Streptophyta</taxon>
        <taxon>Embryophyta</taxon>
        <taxon>Tracheophyta</taxon>
        <taxon>Spermatophyta</taxon>
        <taxon>Magnoliopsida</taxon>
        <taxon>Liliopsida</taxon>
        <taxon>Asparagales</taxon>
        <taxon>Orchidaceae</taxon>
        <taxon>Vanilloideae</taxon>
        <taxon>Vanilleae</taxon>
        <taxon>Vanilla</taxon>
    </lineage>
</organism>
<evidence type="ECO:0000313" key="3">
    <source>
        <dbReference type="Proteomes" id="UP000639772"/>
    </source>
</evidence>
<reference evidence="2 3" key="1">
    <citation type="journal article" date="2020" name="Nat. Food">
        <title>A phased Vanilla planifolia genome enables genetic improvement of flavour and production.</title>
        <authorList>
            <person name="Hasing T."/>
            <person name="Tang H."/>
            <person name="Brym M."/>
            <person name="Khazi F."/>
            <person name="Huang T."/>
            <person name="Chambers A.H."/>
        </authorList>
    </citation>
    <scope>NUCLEOTIDE SEQUENCE [LARGE SCALE GENOMIC DNA]</scope>
    <source>
        <tissue evidence="2">Leaf</tissue>
    </source>
</reference>
<feature type="compositionally biased region" description="Polar residues" evidence="1">
    <location>
        <begin position="18"/>
        <end position="36"/>
    </location>
</feature>
<evidence type="ECO:0000256" key="1">
    <source>
        <dbReference type="SAM" id="MobiDB-lite"/>
    </source>
</evidence>
<dbReference type="Proteomes" id="UP000639772">
    <property type="component" value="Unassembled WGS sequence"/>
</dbReference>
<name>A0A835RSV1_VANPL</name>
<comment type="caution">
    <text evidence="2">The sequence shown here is derived from an EMBL/GenBank/DDBJ whole genome shotgun (WGS) entry which is preliminary data.</text>
</comment>
<dbReference type="AlphaFoldDB" id="A0A835RSV1"/>
<gene>
    <name evidence="2" type="ORF">HPP92_005828</name>
</gene>
<proteinExistence type="predicted"/>
<feature type="region of interest" description="Disordered" evidence="1">
    <location>
        <begin position="1"/>
        <end position="42"/>
    </location>
</feature>
<accession>A0A835RSV1</accession>
<sequence>MPSHSILSHQSKPPLASELQNPMHTTNSASPASTSGFHPLPPGYSILWDDGLTLRESQSQKTPPEHLTEVSSVGGYKYCSSPLVGGEEKPSA</sequence>
<dbReference type="EMBL" id="JADCNM010000002">
    <property type="protein sequence ID" value="KAG0494834.1"/>
    <property type="molecule type" value="Genomic_DNA"/>
</dbReference>
<evidence type="ECO:0000313" key="2">
    <source>
        <dbReference type="EMBL" id="KAG0494834.1"/>
    </source>
</evidence>
<feature type="region of interest" description="Disordered" evidence="1">
    <location>
        <begin position="55"/>
        <end position="92"/>
    </location>
</feature>
<protein>
    <submittedName>
        <fullName evidence="2">Uncharacterized protein</fullName>
    </submittedName>
</protein>
<feature type="compositionally biased region" description="Polar residues" evidence="1">
    <location>
        <begin position="1"/>
        <end position="11"/>
    </location>
</feature>